<dbReference type="PATRIC" id="fig|1609981.3.peg.309"/>
<dbReference type="PROSITE" id="PS00105">
    <property type="entry name" value="AA_TRANSFER_CLASS_1"/>
    <property type="match status" value="1"/>
</dbReference>
<dbReference type="CDD" id="cd00609">
    <property type="entry name" value="AAT_like"/>
    <property type="match status" value="1"/>
</dbReference>
<dbReference type="InterPro" id="IPR015424">
    <property type="entry name" value="PyrdxlP-dep_Trfase"/>
</dbReference>
<dbReference type="Gene3D" id="3.40.640.10">
    <property type="entry name" value="Type I PLP-dependent aspartate aminotransferase-like (Major domain)"/>
    <property type="match status" value="1"/>
</dbReference>
<gene>
    <name evidence="6" type="primary">dapL</name>
    <name evidence="6" type="ORF">L21SP4_00295</name>
</gene>
<dbReference type="InterPro" id="IPR015421">
    <property type="entry name" value="PyrdxlP-dep_Trfase_major"/>
</dbReference>
<dbReference type="GO" id="GO:0030170">
    <property type="term" value="F:pyridoxal phosphate binding"/>
    <property type="evidence" value="ECO:0007669"/>
    <property type="project" value="InterPro"/>
</dbReference>
<dbReference type="STRING" id="1307763.L21SP4_00295"/>
<organism evidence="6 7">
    <name type="scientific">Kiritimatiella glycovorans</name>
    <dbReference type="NCBI Taxonomy" id="1307763"/>
    <lineage>
        <taxon>Bacteria</taxon>
        <taxon>Pseudomonadati</taxon>
        <taxon>Kiritimatiellota</taxon>
        <taxon>Kiritimatiellia</taxon>
        <taxon>Kiritimatiellales</taxon>
        <taxon>Kiritimatiellaceae</taxon>
        <taxon>Kiritimatiella</taxon>
    </lineage>
</organism>
<accession>A0A0G3EAR6</accession>
<dbReference type="InterPro" id="IPR050881">
    <property type="entry name" value="LL-DAP_aminotransferase"/>
</dbReference>
<dbReference type="PANTHER" id="PTHR42832">
    <property type="entry name" value="AMINO ACID AMINOTRANSFERASE"/>
    <property type="match status" value="1"/>
</dbReference>
<evidence type="ECO:0000313" key="7">
    <source>
        <dbReference type="Proteomes" id="UP000035268"/>
    </source>
</evidence>
<evidence type="ECO:0000256" key="4">
    <source>
        <dbReference type="RuleBase" id="RU000481"/>
    </source>
</evidence>
<evidence type="ECO:0000259" key="5">
    <source>
        <dbReference type="Pfam" id="PF00155"/>
    </source>
</evidence>
<dbReference type="AlphaFoldDB" id="A0A0G3EAR6"/>
<evidence type="ECO:0000256" key="3">
    <source>
        <dbReference type="ARBA" id="ARBA00022679"/>
    </source>
</evidence>
<keyword evidence="2 4" id="KW-0032">Aminotransferase</keyword>
<dbReference type="EMBL" id="CP010904">
    <property type="protein sequence ID" value="AKJ63576.1"/>
    <property type="molecule type" value="Genomic_DNA"/>
</dbReference>
<dbReference type="Proteomes" id="UP000035268">
    <property type="component" value="Chromosome"/>
</dbReference>
<dbReference type="RefSeq" id="WP_052880993.1">
    <property type="nucleotide sequence ID" value="NZ_CP010904.1"/>
</dbReference>
<dbReference type="KEGG" id="vbl:L21SP4_00295"/>
<protein>
    <recommendedName>
        <fullName evidence="4">Aminotransferase</fullName>
        <ecNumber evidence="4">2.6.1.-</ecNumber>
    </recommendedName>
</protein>
<dbReference type="Pfam" id="PF00155">
    <property type="entry name" value="Aminotran_1_2"/>
    <property type="match status" value="1"/>
</dbReference>
<dbReference type="InterPro" id="IPR004838">
    <property type="entry name" value="NHTrfase_class1_PyrdxlP-BS"/>
</dbReference>
<evidence type="ECO:0000256" key="1">
    <source>
        <dbReference type="ARBA" id="ARBA00001933"/>
    </source>
</evidence>
<evidence type="ECO:0000313" key="6">
    <source>
        <dbReference type="EMBL" id="AKJ63576.1"/>
    </source>
</evidence>
<reference evidence="7" key="1">
    <citation type="submission" date="2015-02" db="EMBL/GenBank/DDBJ databases">
        <title>Description and complete genome sequence of the first cultured representative of the subdivision 5 of the Verrucomicrobia phylum.</title>
        <authorList>
            <person name="Spring S."/>
            <person name="Bunk B."/>
            <person name="Sproer C."/>
            <person name="Klenk H.-P."/>
        </authorList>
    </citation>
    <scope>NUCLEOTIDE SEQUENCE [LARGE SCALE GENOMIC DNA]</scope>
    <source>
        <strain evidence="7">L21-Fru-AB</strain>
    </source>
</reference>
<dbReference type="GO" id="GO:0008483">
    <property type="term" value="F:transaminase activity"/>
    <property type="evidence" value="ECO:0007669"/>
    <property type="project" value="UniProtKB-KW"/>
</dbReference>
<proteinExistence type="inferred from homology"/>
<name>A0A0G3EAR6_9BACT</name>
<dbReference type="OrthoDB" id="9813612at2"/>
<keyword evidence="3 4" id="KW-0808">Transferase</keyword>
<evidence type="ECO:0000256" key="2">
    <source>
        <dbReference type="ARBA" id="ARBA00022576"/>
    </source>
</evidence>
<dbReference type="SUPFAM" id="SSF53383">
    <property type="entry name" value="PLP-dependent transferases"/>
    <property type="match status" value="1"/>
</dbReference>
<dbReference type="InterPro" id="IPR004839">
    <property type="entry name" value="Aminotransferase_I/II_large"/>
</dbReference>
<dbReference type="EC" id="2.6.1.-" evidence="4"/>
<sequence length="407" mass="44661">MLNPEQLYARRIGGADFGRPGAVYKFGKIKQAKAEARERRPDTELLDFGVGEPDRMAPAPVREELKRAVDLPENRGYADNGPKPFKQAAADWMRTVFGAEIDPAAEVNHCVGLKPALAMLPLAFVNPGDAVLHTVPGYPVIATHTRYMGGEPVALPLHRDQGFCPDLDAIDPETADRAKLFYVNYPNNPTGATATDEFFDRLIRFADRHGILIVQDAAYATLTYDGAPRSILARPGGKECALEMHSLSKSYNMTGWRLGFFAGPSWAVRALATVKDHSDSGQFKAIQQAGCAGLADPGLAESIRDHYEKRLRRMVELLNVAGFDARMPGGTFYLYVPAPKAAGKVTFSNAEEASLHLLREHSVSTVPWDEAGPYLRFSATFESAGDQDDERVLQELAARLARADLRF</sequence>
<keyword evidence="7" id="KW-1185">Reference proteome</keyword>
<dbReference type="PANTHER" id="PTHR42832:SF3">
    <property type="entry name" value="L-GLUTAMINE--4-(METHYLSULFANYL)-2-OXOBUTANOATE AMINOTRANSFERASE"/>
    <property type="match status" value="1"/>
</dbReference>
<reference evidence="6 7" key="2">
    <citation type="journal article" date="2016" name="ISME J.">
        <title>Characterization of the first cultured representative of Verrucomicrobia subdivision 5 indicates the proposal of a novel phylum.</title>
        <authorList>
            <person name="Spring S."/>
            <person name="Bunk B."/>
            <person name="Sproer C."/>
            <person name="Schumann P."/>
            <person name="Rohde M."/>
            <person name="Tindall B.J."/>
            <person name="Klenk H.P."/>
        </authorList>
    </citation>
    <scope>NUCLEOTIDE SEQUENCE [LARGE SCALE GENOMIC DNA]</scope>
    <source>
        <strain evidence="6 7">L21-Fru-AB</strain>
    </source>
</reference>
<feature type="domain" description="Aminotransferase class I/classII large" evidence="5">
    <location>
        <begin position="44"/>
        <end position="372"/>
    </location>
</feature>
<comment type="similarity">
    <text evidence="4">Belongs to the class-I pyridoxal-phosphate-dependent aminotransferase family.</text>
</comment>
<comment type="cofactor">
    <cofactor evidence="1 4">
        <name>pyridoxal 5'-phosphate</name>
        <dbReference type="ChEBI" id="CHEBI:597326"/>
    </cofactor>
</comment>
<dbReference type="InterPro" id="IPR015422">
    <property type="entry name" value="PyrdxlP-dep_Trfase_small"/>
</dbReference>
<dbReference type="Gene3D" id="3.90.1150.10">
    <property type="entry name" value="Aspartate Aminotransferase, domain 1"/>
    <property type="match status" value="1"/>
</dbReference>